<reference evidence="2" key="1">
    <citation type="submission" date="2018-12" db="EMBL/GenBank/DDBJ databases">
        <title>Tengunoibacter tsumagoiensis gen. nov., sp. nov., Dictyobacter kobayashii sp. nov., D. alpinus sp. nov., and D. joshuensis sp. nov. and description of Dictyobacteraceae fam. nov. within the order Ktedonobacterales isolated from Tengu-no-mugimeshi.</title>
        <authorList>
            <person name="Wang C.M."/>
            <person name="Zheng Y."/>
            <person name="Sakai Y."/>
            <person name="Toyoda A."/>
            <person name="Minakuchi Y."/>
            <person name="Abe K."/>
            <person name="Yokota A."/>
            <person name="Yabe S."/>
        </authorList>
    </citation>
    <scope>NUCLEOTIDE SEQUENCE [LARGE SCALE GENOMIC DNA]</scope>
    <source>
        <strain evidence="2">Uno16</strain>
    </source>
</reference>
<keyword evidence="2" id="KW-1185">Reference proteome</keyword>
<proteinExistence type="predicted"/>
<protein>
    <submittedName>
        <fullName evidence="1">Uncharacterized protein</fullName>
    </submittedName>
</protein>
<organism evidence="1 2">
    <name type="scientific">Dictyobacter alpinus</name>
    <dbReference type="NCBI Taxonomy" id="2014873"/>
    <lineage>
        <taxon>Bacteria</taxon>
        <taxon>Bacillati</taxon>
        <taxon>Chloroflexota</taxon>
        <taxon>Ktedonobacteria</taxon>
        <taxon>Ktedonobacterales</taxon>
        <taxon>Dictyobacteraceae</taxon>
        <taxon>Dictyobacter</taxon>
    </lineage>
</organism>
<evidence type="ECO:0000313" key="1">
    <source>
        <dbReference type="EMBL" id="GCE31190.1"/>
    </source>
</evidence>
<dbReference type="EMBL" id="BIFT01000002">
    <property type="protein sequence ID" value="GCE31190.1"/>
    <property type="molecule type" value="Genomic_DNA"/>
</dbReference>
<name>A0A402BIM4_9CHLR</name>
<dbReference type="AlphaFoldDB" id="A0A402BIM4"/>
<comment type="caution">
    <text evidence="1">The sequence shown here is derived from an EMBL/GenBank/DDBJ whole genome shotgun (WGS) entry which is preliminary data.</text>
</comment>
<evidence type="ECO:0000313" key="2">
    <source>
        <dbReference type="Proteomes" id="UP000287171"/>
    </source>
</evidence>
<dbReference type="Proteomes" id="UP000287171">
    <property type="component" value="Unassembled WGS sequence"/>
</dbReference>
<accession>A0A402BIM4</accession>
<sequence>MQVPIKTLLSRMGATWLTGLLLIARIDQVLLPNLATARRVFVLNTAHICQASSGQVCSIASLGELPARRETIGANSSI</sequence>
<gene>
    <name evidence="1" type="ORF">KDA_66740</name>
</gene>